<evidence type="ECO:0000256" key="1">
    <source>
        <dbReference type="SAM" id="MobiDB-lite"/>
    </source>
</evidence>
<keyword evidence="2" id="KW-0812">Transmembrane</keyword>
<feature type="transmembrane region" description="Helical" evidence="2">
    <location>
        <begin position="25"/>
        <end position="47"/>
    </location>
</feature>
<name>A0ABU8VK31_9BURK</name>
<dbReference type="Pfam" id="PF04612">
    <property type="entry name" value="T2SSM"/>
    <property type="match status" value="1"/>
</dbReference>
<proteinExistence type="predicted"/>
<organism evidence="3 4">
    <name type="scientific">Variovorax ureilyticus</name>
    <dbReference type="NCBI Taxonomy" id="1836198"/>
    <lineage>
        <taxon>Bacteria</taxon>
        <taxon>Pseudomonadati</taxon>
        <taxon>Pseudomonadota</taxon>
        <taxon>Betaproteobacteria</taxon>
        <taxon>Burkholderiales</taxon>
        <taxon>Comamonadaceae</taxon>
        <taxon>Variovorax</taxon>
    </lineage>
</organism>
<feature type="compositionally biased region" description="Low complexity" evidence="1">
    <location>
        <begin position="151"/>
        <end position="160"/>
    </location>
</feature>
<dbReference type="Proteomes" id="UP001365846">
    <property type="component" value="Unassembled WGS sequence"/>
</dbReference>
<evidence type="ECO:0000256" key="2">
    <source>
        <dbReference type="SAM" id="Phobius"/>
    </source>
</evidence>
<keyword evidence="4" id="KW-1185">Reference proteome</keyword>
<accession>A0ABU8VK31</accession>
<dbReference type="RefSeq" id="WP_340359145.1">
    <property type="nucleotide sequence ID" value="NZ_JBBKZU010000010.1"/>
</dbReference>
<protein>
    <submittedName>
        <fullName evidence="3">Type II secretion system protein GspM</fullName>
    </submittedName>
</protein>
<comment type="caution">
    <text evidence="3">The sequence shown here is derived from an EMBL/GenBank/DDBJ whole genome shotgun (WGS) entry which is preliminary data.</text>
</comment>
<keyword evidence="2" id="KW-1133">Transmembrane helix</keyword>
<reference evidence="3 4" key="1">
    <citation type="submission" date="2024-03" db="EMBL/GenBank/DDBJ databases">
        <title>Novel species of the genus Variovorax.</title>
        <authorList>
            <person name="Liu Q."/>
            <person name="Xin Y.-H."/>
        </authorList>
    </citation>
    <scope>NUCLEOTIDE SEQUENCE [LARGE SCALE GENOMIC DNA]</scope>
    <source>
        <strain evidence="3 4">KACC 18899</strain>
    </source>
</reference>
<keyword evidence="2" id="KW-0472">Membrane</keyword>
<dbReference type="InterPro" id="IPR007690">
    <property type="entry name" value="T2SS_GspM"/>
</dbReference>
<dbReference type="EMBL" id="JBBKZU010000010">
    <property type="protein sequence ID" value="MEJ8813925.1"/>
    <property type="molecule type" value="Genomic_DNA"/>
</dbReference>
<feature type="region of interest" description="Disordered" evidence="1">
    <location>
        <begin position="142"/>
        <end position="184"/>
    </location>
</feature>
<sequence>MKWTQTLEARWQAWWPELGAREQRLVIAAGVFVAVALFWWIGLAPALRTLSSAPAEHAQLDAQLQNMTNLQKQAKALQSQPRASRDDAMRSLETSVREDLRGAGQLQSAGVGEGATIAVRGASAETLAQWFAQVRSNARAVPREVHLTRNTQQGGKPPGTTGSGGAEPSGSRWDGTLVMSLPAR</sequence>
<evidence type="ECO:0000313" key="3">
    <source>
        <dbReference type="EMBL" id="MEJ8813925.1"/>
    </source>
</evidence>
<evidence type="ECO:0000313" key="4">
    <source>
        <dbReference type="Proteomes" id="UP001365846"/>
    </source>
</evidence>
<gene>
    <name evidence="3" type="primary">gspM</name>
    <name evidence="3" type="ORF">WKW77_22755</name>
</gene>